<organism evidence="1 2">
    <name type="scientific">Glaciecola siphonariae</name>
    <dbReference type="NCBI Taxonomy" id="521012"/>
    <lineage>
        <taxon>Bacteria</taxon>
        <taxon>Pseudomonadati</taxon>
        <taxon>Pseudomonadota</taxon>
        <taxon>Gammaproteobacteria</taxon>
        <taxon>Alteromonadales</taxon>
        <taxon>Alteromonadaceae</taxon>
        <taxon>Glaciecola</taxon>
    </lineage>
</organism>
<comment type="caution">
    <text evidence="1">The sequence shown here is derived from an EMBL/GenBank/DDBJ whole genome shotgun (WGS) entry which is preliminary data.</text>
</comment>
<sequence length="343" mass="37788">MFNALSTSTMLEVVRTVGKFEPFLLNVFFPNVITSPDESIHFDSISEDVIMAPFVAPVVAGKVHKERGGKLMSFKPAYLKPKHAVKPSKNLQRRPGESYLGDLTPAQRKNAAIADYLMRQDKAITYREEWMAAQAVLTGSVTVKGEDYPEQVVDFERSAANNIALTGAAKWDSVDKATYDPTDDLTEWANNASGAINLIIMGKAAWANFSSFQSVKDKLDTRRGSSSTMETATRDLGMVTSYKGFFGDVEVWVYTGQSTDPETGTKSYYLPENVIILGNSGYQGVRAYGAIQDVRANDEGIVATSRWPKNWQQEDPSVEYIMTQSAPLMVTPDPDAFVVVTTA</sequence>
<dbReference type="HAMAP" id="MF_04133">
    <property type="entry name" value="CAPSID_LAMBDA"/>
    <property type="match status" value="1"/>
</dbReference>
<name>A0ABV9LUT2_9ALTE</name>
<dbReference type="Proteomes" id="UP001595897">
    <property type="component" value="Unassembled WGS sequence"/>
</dbReference>
<evidence type="ECO:0000313" key="1">
    <source>
        <dbReference type="EMBL" id="MFC4699385.1"/>
    </source>
</evidence>
<dbReference type="Gene3D" id="3.15.30.10">
    <property type="entry name" value="putative capsid protein of prophage domain like"/>
    <property type="match status" value="1"/>
</dbReference>
<gene>
    <name evidence="1" type="ORF">ACFO4O_04330</name>
</gene>
<dbReference type="RefSeq" id="WP_382406133.1">
    <property type="nucleotide sequence ID" value="NZ_JBHSGU010000002.1"/>
</dbReference>
<dbReference type="Gene3D" id="3.30.1930.10">
    <property type="entry name" value="capsid protein of prophage domain"/>
    <property type="match status" value="1"/>
</dbReference>
<accession>A0ABV9LUT2</accession>
<dbReference type="InterPro" id="IPR005564">
    <property type="entry name" value="Major_capsid_GpE"/>
</dbReference>
<protein>
    <submittedName>
        <fullName evidence="1">Major capsid protein</fullName>
    </submittedName>
</protein>
<reference evidence="2" key="1">
    <citation type="journal article" date="2019" name="Int. J. Syst. Evol. Microbiol.">
        <title>The Global Catalogue of Microorganisms (GCM) 10K type strain sequencing project: providing services to taxonomists for standard genome sequencing and annotation.</title>
        <authorList>
            <consortium name="The Broad Institute Genomics Platform"/>
            <consortium name="The Broad Institute Genome Sequencing Center for Infectious Disease"/>
            <person name="Wu L."/>
            <person name="Ma J."/>
        </authorList>
    </citation>
    <scope>NUCLEOTIDE SEQUENCE [LARGE SCALE GENOMIC DNA]</scope>
    <source>
        <strain evidence="2">KACC 12507</strain>
    </source>
</reference>
<evidence type="ECO:0000313" key="2">
    <source>
        <dbReference type="Proteomes" id="UP001595897"/>
    </source>
</evidence>
<dbReference type="EMBL" id="JBHSGU010000002">
    <property type="protein sequence ID" value="MFC4699385.1"/>
    <property type="molecule type" value="Genomic_DNA"/>
</dbReference>
<proteinExistence type="inferred from homology"/>
<dbReference type="Pfam" id="PF03864">
    <property type="entry name" value="Phage_cap_E"/>
    <property type="match status" value="1"/>
</dbReference>
<keyword evidence="2" id="KW-1185">Reference proteome</keyword>